<feature type="region of interest" description="Disordered" evidence="1">
    <location>
        <begin position="314"/>
        <end position="362"/>
    </location>
</feature>
<evidence type="ECO:0000313" key="3">
    <source>
        <dbReference type="EMBL" id="GIY05278.1"/>
    </source>
</evidence>
<dbReference type="EMBL" id="BPLQ01004069">
    <property type="protein sequence ID" value="GIY05278.1"/>
    <property type="molecule type" value="Genomic_DNA"/>
</dbReference>
<name>A0AAV4Q9L9_9ARAC</name>
<evidence type="ECO:0000313" key="4">
    <source>
        <dbReference type="EMBL" id="GIY05324.1"/>
    </source>
</evidence>
<keyword evidence="2" id="KW-0812">Transmembrane</keyword>
<feature type="transmembrane region" description="Helical" evidence="2">
    <location>
        <begin position="173"/>
        <end position="193"/>
    </location>
</feature>
<proteinExistence type="predicted"/>
<keyword evidence="2" id="KW-1133">Transmembrane helix</keyword>
<feature type="transmembrane region" description="Helical" evidence="2">
    <location>
        <begin position="71"/>
        <end position="91"/>
    </location>
</feature>
<feature type="transmembrane region" description="Helical" evidence="2">
    <location>
        <begin position="103"/>
        <end position="123"/>
    </location>
</feature>
<evidence type="ECO:0000313" key="5">
    <source>
        <dbReference type="Proteomes" id="UP001054837"/>
    </source>
</evidence>
<evidence type="ECO:0008006" key="6">
    <source>
        <dbReference type="Google" id="ProtNLM"/>
    </source>
</evidence>
<dbReference type="AlphaFoldDB" id="A0AAV4Q9L9"/>
<keyword evidence="5" id="KW-1185">Reference proteome</keyword>
<gene>
    <name evidence="3" type="primary">X975_14763</name>
    <name evidence="3" type="ORF">CDAR_203131</name>
    <name evidence="4" type="ORF">CDAR_203411</name>
</gene>
<organism evidence="4 5">
    <name type="scientific">Caerostris darwini</name>
    <dbReference type="NCBI Taxonomy" id="1538125"/>
    <lineage>
        <taxon>Eukaryota</taxon>
        <taxon>Metazoa</taxon>
        <taxon>Ecdysozoa</taxon>
        <taxon>Arthropoda</taxon>
        <taxon>Chelicerata</taxon>
        <taxon>Arachnida</taxon>
        <taxon>Araneae</taxon>
        <taxon>Araneomorphae</taxon>
        <taxon>Entelegynae</taxon>
        <taxon>Araneoidea</taxon>
        <taxon>Araneidae</taxon>
        <taxon>Caerostris</taxon>
    </lineage>
</organism>
<dbReference type="Proteomes" id="UP001054837">
    <property type="component" value="Unassembled WGS sequence"/>
</dbReference>
<sequence>MNNSAKSTPRDSFKQRIEIRVGAFATAFVFFDHLFRMEEVYVIRLRGVPSTSTSESSASAVDTNDLIRGSVLGLGVLHVVFGLLVVVFGVLKTSVDDEPAATIFGTIFGPFFVATGVSAFLSWRRPFRKLKMKVFFFMAFLAFLSSIGFLGICLLGVVYYHSVPRIFGDTPHVTANAIVATMGEMIIALLSVLTAGSSVWKFWQCGAFSPATVHQKSGRQKVIVKTDIVGGQSVDGVLDDEMIRHVSPHCVISLRATDGQREVIKKVQDYLHSQDELSFTFSDPSSLHDEQDLGVDSQNWRNEVMAVSSNENVDQALSPQNSDNVDHELPQNSDNVDHELPQNSKDDDHNADEKNDIPMNKT</sequence>
<accession>A0AAV4Q9L9</accession>
<dbReference type="EMBL" id="BPLQ01004069">
    <property type="protein sequence ID" value="GIY05324.1"/>
    <property type="molecule type" value="Genomic_DNA"/>
</dbReference>
<feature type="compositionally biased region" description="Polar residues" evidence="1">
    <location>
        <begin position="314"/>
        <end position="323"/>
    </location>
</feature>
<feature type="transmembrane region" description="Helical" evidence="2">
    <location>
        <begin position="135"/>
        <end position="161"/>
    </location>
</feature>
<feature type="compositionally biased region" description="Basic and acidic residues" evidence="1">
    <location>
        <begin position="324"/>
        <end position="356"/>
    </location>
</feature>
<keyword evidence="2" id="KW-0472">Membrane</keyword>
<comment type="caution">
    <text evidence="4">The sequence shown here is derived from an EMBL/GenBank/DDBJ whole genome shotgun (WGS) entry which is preliminary data.</text>
</comment>
<evidence type="ECO:0000256" key="1">
    <source>
        <dbReference type="SAM" id="MobiDB-lite"/>
    </source>
</evidence>
<reference evidence="4 5" key="1">
    <citation type="submission" date="2021-06" db="EMBL/GenBank/DDBJ databases">
        <title>Caerostris darwini draft genome.</title>
        <authorList>
            <person name="Kono N."/>
            <person name="Arakawa K."/>
        </authorList>
    </citation>
    <scope>NUCLEOTIDE SEQUENCE [LARGE SCALE GENOMIC DNA]</scope>
</reference>
<evidence type="ECO:0000256" key="2">
    <source>
        <dbReference type="SAM" id="Phobius"/>
    </source>
</evidence>
<protein>
    <recommendedName>
        <fullName evidence="6">Transmembrane protein</fullName>
    </recommendedName>
</protein>